<reference evidence="4 5" key="1">
    <citation type="submission" date="2021-03" db="EMBL/GenBank/DDBJ databases">
        <title>Lysobacter sp. nov. isolated from soil of gangwondo yeongwol, south Korea.</title>
        <authorList>
            <person name="Kim K.R."/>
            <person name="Kim K.H."/>
            <person name="Jeon C.O."/>
        </authorList>
    </citation>
    <scope>NUCLEOTIDE SEQUENCE [LARGE SCALE GENOMIC DNA]</scope>
    <source>
        <strain evidence="4 5">R19</strain>
    </source>
</reference>
<feature type="chain" id="PRO_5037859544" evidence="2">
    <location>
        <begin position="26"/>
        <end position="288"/>
    </location>
</feature>
<keyword evidence="1 4" id="KW-0378">Hydrolase</keyword>
<gene>
    <name evidence="4" type="ORF">I8J32_008170</name>
</gene>
<dbReference type="KEGG" id="lsf:I8J32_008170"/>
<dbReference type="SUPFAM" id="SSF53474">
    <property type="entry name" value="alpha/beta-Hydrolases"/>
    <property type="match status" value="1"/>
</dbReference>
<dbReference type="Proteomes" id="UP000639274">
    <property type="component" value="Chromosome"/>
</dbReference>
<proteinExistence type="predicted"/>
<feature type="signal peptide" evidence="2">
    <location>
        <begin position="1"/>
        <end position="25"/>
    </location>
</feature>
<organism evidence="4 5">
    <name type="scientific">Agrilutibacter solisilvae</name>
    <dbReference type="NCBI Taxonomy" id="2763317"/>
    <lineage>
        <taxon>Bacteria</taxon>
        <taxon>Pseudomonadati</taxon>
        <taxon>Pseudomonadota</taxon>
        <taxon>Gammaproteobacteria</taxon>
        <taxon>Lysobacterales</taxon>
        <taxon>Lysobacteraceae</taxon>
        <taxon>Agrilutibacter</taxon>
    </lineage>
</organism>
<dbReference type="AlphaFoldDB" id="A0A975ATX2"/>
<keyword evidence="5" id="KW-1185">Reference proteome</keyword>
<dbReference type="PANTHER" id="PTHR48081">
    <property type="entry name" value="AB HYDROLASE SUPERFAMILY PROTEIN C4A8.06C"/>
    <property type="match status" value="1"/>
</dbReference>
<feature type="domain" description="BD-FAE-like" evidence="3">
    <location>
        <begin position="52"/>
        <end position="160"/>
    </location>
</feature>
<dbReference type="GO" id="GO:0016787">
    <property type="term" value="F:hydrolase activity"/>
    <property type="evidence" value="ECO:0007669"/>
    <property type="project" value="UniProtKB-KW"/>
</dbReference>
<dbReference type="InterPro" id="IPR049492">
    <property type="entry name" value="BD-FAE-like_dom"/>
</dbReference>
<dbReference type="Gene3D" id="3.40.50.1820">
    <property type="entry name" value="alpha/beta hydrolase"/>
    <property type="match status" value="1"/>
</dbReference>
<dbReference type="RefSeq" id="WP_200610544.1">
    <property type="nucleotide sequence ID" value="NZ_CP071518.1"/>
</dbReference>
<dbReference type="Pfam" id="PF20434">
    <property type="entry name" value="BD-FAE"/>
    <property type="match status" value="1"/>
</dbReference>
<dbReference type="EMBL" id="CP071518">
    <property type="protein sequence ID" value="QSX79793.1"/>
    <property type="molecule type" value="Genomic_DNA"/>
</dbReference>
<evidence type="ECO:0000256" key="1">
    <source>
        <dbReference type="ARBA" id="ARBA00022801"/>
    </source>
</evidence>
<accession>A0A975ATX2</accession>
<evidence type="ECO:0000259" key="3">
    <source>
        <dbReference type="Pfam" id="PF20434"/>
    </source>
</evidence>
<dbReference type="PANTHER" id="PTHR48081:SF33">
    <property type="entry name" value="KYNURENINE FORMAMIDASE"/>
    <property type="match status" value="1"/>
</dbReference>
<evidence type="ECO:0000313" key="4">
    <source>
        <dbReference type="EMBL" id="QSX79793.1"/>
    </source>
</evidence>
<keyword evidence="2" id="KW-0732">Signal</keyword>
<protein>
    <submittedName>
        <fullName evidence="4">Alpha/beta hydrolase</fullName>
    </submittedName>
</protein>
<dbReference type="InterPro" id="IPR050300">
    <property type="entry name" value="GDXG_lipolytic_enzyme"/>
</dbReference>
<dbReference type="InterPro" id="IPR029058">
    <property type="entry name" value="AB_hydrolase_fold"/>
</dbReference>
<evidence type="ECO:0000313" key="5">
    <source>
        <dbReference type="Proteomes" id="UP000639274"/>
    </source>
</evidence>
<evidence type="ECO:0000256" key="2">
    <source>
        <dbReference type="SAM" id="SignalP"/>
    </source>
</evidence>
<name>A0A975ATX2_9GAMM</name>
<sequence length="288" mass="30334">MSAGRRLTLALVIGALLGAPTQARPGVVPDPAPPAVSVVRGLSYGAHPDQRMDLYVPHGARHAPVIVLVHGGGWRRGDKAMPGVVRNKVARWAPRGVIIVSVNYRMLPEADPLTQARDVARAVAVSQRAIARHGGSPDRFILMGHSAGGHLVALLAASPELARAAGVRPWLGTVLLDSGALDTVAQMRGPHAPLFDEAFGDDPQYWAAASPLQQLRQRTVPVLAVCSSLRIRSCPANADFVARARALGGRAQLLAQPLGHRAINVSLGEANAYTGSVEGFLRDLGLPL</sequence>